<dbReference type="Proteomes" id="UP000815677">
    <property type="component" value="Unassembled WGS sequence"/>
</dbReference>
<feature type="region of interest" description="Disordered" evidence="2">
    <location>
        <begin position="299"/>
        <end position="323"/>
    </location>
</feature>
<accession>A0ABQ0LFP1</accession>
<gene>
    <name evidence="4" type="ORF">MCHLO_07214</name>
</gene>
<feature type="compositionally biased region" description="Basic and acidic residues" evidence="2">
    <location>
        <begin position="300"/>
        <end position="311"/>
    </location>
</feature>
<sequence length="581" mass="64277">MTAPSSTIKIYELGLVPWKNVGRLERMVSFVESHQVLRPDAKHWGIYYDTETQRARFFPHPDWKMEDPLDQTAYAPMDLDEFFSSKMGGLARYENPAVRDNVSPVASIGDERLKFVARFSGDGLQARATLGLQPSAQEINTQILALERRQYVDGLHYIRVAPSADSFTRVDCPRLLIDTGEVPKDQHGFSANRAQGVPWVHGPGATIIRGQDYGVDQDLPVQPEAPLRWSKLNPYLGSSQQIESQLADIVSFGDASKALLHLHRGDIHLASKWNKDQAKYGVFTVPDVAFGVATAVFDPRLPHQPEPRAEGESGPPYNRTPSDQIDGHLALAPSHRWPFNGGLGAQPDLLVDKLGDMSTNREELPSSGFTVALGLVPDRAKGSVSDNSAVMQSFISFGNVDDRSTGFPYALWSTWLPSDPGMPFFWAPRLVGAKIGRDGSMIDFERSTCPIVLDTGSEMSILPTDLVTEMDRALSCSRTNLDLYGLVEGTILTTALRDPSFMETITFYFDGGVAVEGPLRRFVDMRNFPKDLRPGYRAGVFETNHYLLGNMFFRGLLVDFQLMESAGGGAPAPHVRFAQRV</sequence>
<dbReference type="PROSITE" id="PS00141">
    <property type="entry name" value="ASP_PROTEASE"/>
    <property type="match status" value="1"/>
</dbReference>
<dbReference type="SUPFAM" id="SSF50630">
    <property type="entry name" value="Acid proteases"/>
    <property type="match status" value="1"/>
</dbReference>
<dbReference type="InterPro" id="IPR033121">
    <property type="entry name" value="PEPTIDASE_A1"/>
</dbReference>
<organism evidence="4 5">
    <name type="scientific">Mycena chlorophos</name>
    <name type="common">Agaric fungus</name>
    <name type="synonym">Agaricus chlorophos</name>
    <dbReference type="NCBI Taxonomy" id="658473"/>
    <lineage>
        <taxon>Eukaryota</taxon>
        <taxon>Fungi</taxon>
        <taxon>Dikarya</taxon>
        <taxon>Basidiomycota</taxon>
        <taxon>Agaricomycotina</taxon>
        <taxon>Agaricomycetes</taxon>
        <taxon>Agaricomycetidae</taxon>
        <taxon>Agaricales</taxon>
        <taxon>Marasmiineae</taxon>
        <taxon>Mycenaceae</taxon>
        <taxon>Mycena</taxon>
    </lineage>
</organism>
<dbReference type="InterPro" id="IPR001969">
    <property type="entry name" value="Aspartic_peptidase_AS"/>
</dbReference>
<proteinExistence type="predicted"/>
<name>A0ABQ0LFP1_MYCCL</name>
<dbReference type="InterPro" id="IPR021109">
    <property type="entry name" value="Peptidase_aspartic_dom_sf"/>
</dbReference>
<dbReference type="EMBL" id="DF846042">
    <property type="protein sequence ID" value="GAT49930.1"/>
    <property type="molecule type" value="Genomic_DNA"/>
</dbReference>
<reference evidence="4" key="1">
    <citation type="submission" date="2014-09" db="EMBL/GenBank/DDBJ databases">
        <title>Genome sequence of the luminous mushroom Mycena chlorophos for searching fungal bioluminescence genes.</title>
        <authorList>
            <person name="Tanaka Y."/>
            <person name="Kasuga D."/>
            <person name="Oba Y."/>
            <person name="Hase S."/>
            <person name="Sato K."/>
            <person name="Oba Y."/>
            <person name="Sakakibara Y."/>
        </authorList>
    </citation>
    <scope>NUCLEOTIDE SEQUENCE</scope>
</reference>
<evidence type="ECO:0000256" key="2">
    <source>
        <dbReference type="SAM" id="MobiDB-lite"/>
    </source>
</evidence>
<feature type="domain" description="Peptidase A1" evidence="3">
    <location>
        <begin position="173"/>
        <end position="570"/>
    </location>
</feature>
<keyword evidence="5" id="KW-1185">Reference proteome</keyword>
<evidence type="ECO:0000259" key="3">
    <source>
        <dbReference type="PROSITE" id="PS51767"/>
    </source>
</evidence>
<evidence type="ECO:0000313" key="4">
    <source>
        <dbReference type="EMBL" id="GAT49930.1"/>
    </source>
</evidence>
<dbReference type="Gene3D" id="2.40.70.10">
    <property type="entry name" value="Acid Proteases"/>
    <property type="match status" value="1"/>
</dbReference>
<evidence type="ECO:0000313" key="5">
    <source>
        <dbReference type="Proteomes" id="UP000815677"/>
    </source>
</evidence>
<keyword evidence="1" id="KW-0645">Protease</keyword>
<keyword evidence="1" id="KW-0378">Hydrolase</keyword>
<keyword evidence="1" id="KW-0064">Aspartyl protease</keyword>
<dbReference type="PROSITE" id="PS51767">
    <property type="entry name" value="PEPTIDASE_A1"/>
    <property type="match status" value="1"/>
</dbReference>
<evidence type="ECO:0000256" key="1">
    <source>
        <dbReference type="ARBA" id="ARBA00022750"/>
    </source>
</evidence>
<protein>
    <recommendedName>
        <fullName evidence="3">Peptidase A1 domain-containing protein</fullName>
    </recommendedName>
</protein>